<dbReference type="GO" id="GO:0005096">
    <property type="term" value="F:GTPase activator activity"/>
    <property type="evidence" value="ECO:0007669"/>
    <property type="project" value="UniProtKB-KW"/>
</dbReference>
<keyword evidence="2" id="KW-0433">Leucine-rich repeat</keyword>
<protein>
    <submittedName>
        <fullName evidence="4">Uncharacterized protein</fullName>
    </submittedName>
</protein>
<proteinExistence type="predicted"/>
<organism evidence="4">
    <name type="scientific">Eutreptiella gymnastica</name>
    <dbReference type="NCBI Taxonomy" id="73025"/>
    <lineage>
        <taxon>Eukaryota</taxon>
        <taxon>Discoba</taxon>
        <taxon>Euglenozoa</taxon>
        <taxon>Euglenida</taxon>
        <taxon>Spirocuta</taxon>
        <taxon>Euglenophyceae</taxon>
        <taxon>Eutreptiales</taxon>
        <taxon>Eutreptiaceae</taxon>
        <taxon>Eutreptiella</taxon>
    </lineage>
</organism>
<dbReference type="InterPro" id="IPR001611">
    <property type="entry name" value="Leu-rich_rpt"/>
</dbReference>
<keyword evidence="1" id="KW-0343">GTPase activation</keyword>
<dbReference type="SUPFAM" id="SSF52047">
    <property type="entry name" value="RNI-like"/>
    <property type="match status" value="1"/>
</dbReference>
<dbReference type="GO" id="GO:0005634">
    <property type="term" value="C:nucleus"/>
    <property type="evidence" value="ECO:0007669"/>
    <property type="project" value="TreeGrafter"/>
</dbReference>
<dbReference type="GO" id="GO:0048471">
    <property type="term" value="C:perinuclear region of cytoplasm"/>
    <property type="evidence" value="ECO:0007669"/>
    <property type="project" value="TreeGrafter"/>
</dbReference>
<dbReference type="GO" id="GO:0031267">
    <property type="term" value="F:small GTPase binding"/>
    <property type="evidence" value="ECO:0007669"/>
    <property type="project" value="TreeGrafter"/>
</dbReference>
<dbReference type="InterPro" id="IPR027038">
    <property type="entry name" value="RanGap"/>
</dbReference>
<reference evidence="4" key="1">
    <citation type="submission" date="2021-01" db="EMBL/GenBank/DDBJ databases">
        <authorList>
            <person name="Corre E."/>
            <person name="Pelletier E."/>
            <person name="Niang G."/>
            <person name="Scheremetjew M."/>
            <person name="Finn R."/>
            <person name="Kale V."/>
            <person name="Holt S."/>
            <person name="Cochrane G."/>
            <person name="Meng A."/>
            <person name="Brown T."/>
            <person name="Cohen L."/>
        </authorList>
    </citation>
    <scope>NUCLEOTIDE SEQUENCE</scope>
    <source>
        <strain evidence="4">CCMP1594</strain>
    </source>
</reference>
<evidence type="ECO:0000256" key="1">
    <source>
        <dbReference type="ARBA" id="ARBA00022468"/>
    </source>
</evidence>
<dbReference type="PANTHER" id="PTHR24113">
    <property type="entry name" value="RAN GTPASE-ACTIVATING PROTEIN 1"/>
    <property type="match status" value="1"/>
</dbReference>
<dbReference type="AlphaFoldDB" id="A0A7S4LNC6"/>
<dbReference type="GO" id="GO:0006913">
    <property type="term" value="P:nucleocytoplasmic transport"/>
    <property type="evidence" value="ECO:0007669"/>
    <property type="project" value="TreeGrafter"/>
</dbReference>
<accession>A0A7S4LNC6</accession>
<name>A0A7S4LNC6_9EUGL</name>
<sequence length="230" mass="25057">MAQDDGIDVVFHVAESDADHTYAGLQMLSVVCLEAGVDAKPMSVGSGIAAHRHGNPVPNRVGLRPICNEMRSQITLLQNPSTTSLRDAYLYYCTQYQLKPNSDIRATLSTEQGAYDLQSLKLDGNFVGNNGILPLVEVLRLSTKLQELSLPNNGIKNAGVEWICDMALSHPSLTCLDLSRNRITLGGGKVLHELVLKNSKIVSVDLSCTKIDSKLLERIMQRAAANAEQK</sequence>
<dbReference type="SMART" id="SM00368">
    <property type="entry name" value="LRR_RI"/>
    <property type="match status" value="3"/>
</dbReference>
<evidence type="ECO:0000256" key="2">
    <source>
        <dbReference type="ARBA" id="ARBA00022614"/>
    </source>
</evidence>
<keyword evidence="3" id="KW-0677">Repeat</keyword>
<gene>
    <name evidence="4" type="ORF">EGYM00163_LOCUS51222</name>
</gene>
<dbReference type="PANTHER" id="PTHR24113:SF12">
    <property type="entry name" value="RAN GTPASE-ACTIVATING PROTEIN 1"/>
    <property type="match status" value="1"/>
</dbReference>
<evidence type="ECO:0000313" key="4">
    <source>
        <dbReference type="EMBL" id="CAE0840160.1"/>
    </source>
</evidence>
<dbReference type="EMBL" id="HBJA01149135">
    <property type="protein sequence ID" value="CAE0840160.1"/>
    <property type="molecule type" value="Transcribed_RNA"/>
</dbReference>
<dbReference type="Gene3D" id="3.80.10.10">
    <property type="entry name" value="Ribonuclease Inhibitor"/>
    <property type="match status" value="1"/>
</dbReference>
<dbReference type="GO" id="GO:0005829">
    <property type="term" value="C:cytosol"/>
    <property type="evidence" value="ECO:0007669"/>
    <property type="project" value="TreeGrafter"/>
</dbReference>
<evidence type="ECO:0000256" key="3">
    <source>
        <dbReference type="ARBA" id="ARBA00022737"/>
    </source>
</evidence>
<dbReference type="InterPro" id="IPR032675">
    <property type="entry name" value="LRR_dom_sf"/>
</dbReference>
<dbReference type="Pfam" id="PF13516">
    <property type="entry name" value="LRR_6"/>
    <property type="match status" value="2"/>
</dbReference>